<comment type="caution">
    <text evidence="3">The sequence shown here is derived from an EMBL/GenBank/DDBJ whole genome shotgun (WGS) entry which is preliminary data.</text>
</comment>
<evidence type="ECO:0000313" key="3">
    <source>
        <dbReference type="EMBL" id="RXK37632.1"/>
    </source>
</evidence>
<feature type="transmembrane region" description="Helical" evidence="1">
    <location>
        <begin position="91"/>
        <end position="114"/>
    </location>
</feature>
<feature type="transmembrane region" description="Helical" evidence="1">
    <location>
        <begin position="439"/>
        <end position="460"/>
    </location>
</feature>
<accession>A0A4Q1BJ54</accession>
<feature type="domain" description="Transmembrane protein 135 N-terminal" evidence="2">
    <location>
        <begin position="294"/>
        <end position="429"/>
    </location>
</feature>
<dbReference type="EMBL" id="SDIL01000064">
    <property type="protein sequence ID" value="RXK37632.1"/>
    <property type="molecule type" value="Genomic_DNA"/>
</dbReference>
<keyword evidence="1" id="KW-0472">Membrane</keyword>
<dbReference type="Pfam" id="PF15982">
    <property type="entry name" value="TMEM135_C_rich"/>
    <property type="match status" value="1"/>
</dbReference>
<feature type="transmembrane region" description="Helical" evidence="1">
    <location>
        <begin position="51"/>
        <end position="71"/>
    </location>
</feature>
<feature type="transmembrane region" description="Helical" evidence="1">
    <location>
        <begin position="345"/>
        <end position="366"/>
    </location>
</feature>
<sequence>MSNTSSRDQLLLEVSRAGRDLVWRKKDERQVYPEDGERAGVLALKRGLRSFILAFSTRAGVNVLLMLFRTFRRKPLRLALFRHAIFGPEPFRFGAMIGTFTFLNTLTLHLLRLAPPWSYYRRRIRAGLFIRPTFGPPEREGPEGERRWQAAVAGAVGSLGLLWEAKSRRAGVAQQLLVRGLQASYNQYTPQFGIHIPYGALLVFGLCSGQIMYSWLLNPETMPKEYNTWIGAASQLPPYAVVANRTIEKLGVLESSIVQRALSHESVTPTNATILRSIAERLKLGWQPDVIPCEVMHPWLDSCVQTDIRRFFSVFRFMLPVYGALHIIPTLVLRSHKVRQSPLKMLARMIWGIIRSCSFLGTFVMIEQTLMCLRTNMVSQVSRQSLWARLMKRKEFFWLLGFSTCLSLLLEEKKRRAELAMYVLPRALESAWSSARRRAWVPIVPFGANLMGAAAMAMLMDSYKHSPESMSGIVKGLLYQLVGPI</sequence>
<evidence type="ECO:0000259" key="2">
    <source>
        <dbReference type="Pfam" id="PF15982"/>
    </source>
</evidence>
<keyword evidence="1" id="KW-1133">Transmembrane helix</keyword>
<dbReference type="Proteomes" id="UP000289152">
    <property type="component" value="Unassembled WGS sequence"/>
</dbReference>
<dbReference type="PANTHER" id="PTHR12459">
    <property type="entry name" value="TRANSMEMBRANE PROTEIN 135-RELATED"/>
    <property type="match status" value="1"/>
</dbReference>
<dbReference type="VEuPathDB" id="FungiDB:TREMEDRAFT_40763"/>
<keyword evidence="4" id="KW-1185">Reference proteome</keyword>
<dbReference type="PANTHER" id="PTHR12459:SF6">
    <property type="entry name" value="GB|AAD46013.1"/>
    <property type="match status" value="1"/>
</dbReference>
<proteinExistence type="predicted"/>
<evidence type="ECO:0000313" key="4">
    <source>
        <dbReference type="Proteomes" id="UP000289152"/>
    </source>
</evidence>
<dbReference type="InParanoid" id="A0A4Q1BJ54"/>
<dbReference type="AlphaFoldDB" id="A0A4Q1BJ54"/>
<gene>
    <name evidence="3" type="ORF">M231_05108</name>
</gene>
<dbReference type="STRING" id="5217.A0A4Q1BJ54"/>
<name>A0A4Q1BJ54_TREME</name>
<feature type="transmembrane region" description="Helical" evidence="1">
    <location>
        <begin position="314"/>
        <end position="333"/>
    </location>
</feature>
<organism evidence="3 4">
    <name type="scientific">Tremella mesenterica</name>
    <name type="common">Jelly fungus</name>
    <dbReference type="NCBI Taxonomy" id="5217"/>
    <lineage>
        <taxon>Eukaryota</taxon>
        <taxon>Fungi</taxon>
        <taxon>Dikarya</taxon>
        <taxon>Basidiomycota</taxon>
        <taxon>Agaricomycotina</taxon>
        <taxon>Tremellomycetes</taxon>
        <taxon>Tremellales</taxon>
        <taxon>Tremellaceae</taxon>
        <taxon>Tremella</taxon>
    </lineage>
</organism>
<dbReference type="OrthoDB" id="291792at2759"/>
<reference evidence="3 4" key="1">
    <citation type="submission" date="2016-06" db="EMBL/GenBank/DDBJ databases">
        <title>Evolution of pathogenesis and genome organization in the Tremellales.</title>
        <authorList>
            <person name="Cuomo C."/>
            <person name="Litvintseva A."/>
            <person name="Heitman J."/>
            <person name="Chen Y."/>
            <person name="Sun S."/>
            <person name="Springer D."/>
            <person name="Dromer F."/>
            <person name="Young S."/>
            <person name="Zeng Q."/>
            <person name="Chapman S."/>
            <person name="Gujja S."/>
            <person name="Saif S."/>
            <person name="Birren B."/>
        </authorList>
    </citation>
    <scope>NUCLEOTIDE SEQUENCE [LARGE SCALE GENOMIC DNA]</scope>
    <source>
        <strain evidence="3 4">ATCC 28783</strain>
    </source>
</reference>
<evidence type="ECO:0000256" key="1">
    <source>
        <dbReference type="SAM" id="Phobius"/>
    </source>
</evidence>
<protein>
    <recommendedName>
        <fullName evidence="2">Transmembrane protein 135 N-terminal domain-containing protein</fullName>
    </recommendedName>
</protein>
<keyword evidence="1" id="KW-0812">Transmembrane</keyword>
<dbReference type="InterPro" id="IPR026749">
    <property type="entry name" value="Tmem135"/>
</dbReference>
<dbReference type="InterPro" id="IPR031926">
    <property type="entry name" value="TMEM135_N"/>
</dbReference>